<dbReference type="GO" id="GO:0005886">
    <property type="term" value="C:plasma membrane"/>
    <property type="evidence" value="ECO:0007669"/>
    <property type="project" value="UniProtKB-SubCell"/>
</dbReference>
<evidence type="ECO:0000259" key="11">
    <source>
        <dbReference type="Pfam" id="PF12019"/>
    </source>
</evidence>
<evidence type="ECO:0000256" key="8">
    <source>
        <dbReference type="ARBA" id="ARBA00023136"/>
    </source>
</evidence>
<keyword evidence="4" id="KW-0488">Methylation</keyword>
<organism evidence="12 13">
    <name type="scientific">Inhella proteolytica</name>
    <dbReference type="NCBI Taxonomy" id="2795029"/>
    <lineage>
        <taxon>Bacteria</taxon>
        <taxon>Pseudomonadati</taxon>
        <taxon>Pseudomonadota</taxon>
        <taxon>Betaproteobacteria</taxon>
        <taxon>Burkholderiales</taxon>
        <taxon>Sphaerotilaceae</taxon>
        <taxon>Inhella</taxon>
    </lineage>
</organism>
<evidence type="ECO:0000313" key="13">
    <source>
        <dbReference type="Proteomes" id="UP000613266"/>
    </source>
</evidence>
<proteinExistence type="inferred from homology"/>
<evidence type="ECO:0000256" key="9">
    <source>
        <dbReference type="ARBA" id="ARBA00025772"/>
    </source>
</evidence>
<evidence type="ECO:0000256" key="2">
    <source>
        <dbReference type="ARBA" id="ARBA00021549"/>
    </source>
</evidence>
<dbReference type="Proteomes" id="UP000613266">
    <property type="component" value="Unassembled WGS sequence"/>
</dbReference>
<dbReference type="RefSeq" id="WP_198109501.1">
    <property type="nucleotide sequence ID" value="NZ_JAEDAK010000002.1"/>
</dbReference>
<dbReference type="SUPFAM" id="SSF54523">
    <property type="entry name" value="Pili subunits"/>
    <property type="match status" value="1"/>
</dbReference>
<evidence type="ECO:0000256" key="7">
    <source>
        <dbReference type="ARBA" id="ARBA00022989"/>
    </source>
</evidence>
<dbReference type="GO" id="GO:0015627">
    <property type="term" value="C:type II protein secretion system complex"/>
    <property type="evidence" value="ECO:0007669"/>
    <property type="project" value="InterPro"/>
</dbReference>
<keyword evidence="13" id="KW-1185">Reference proteome</keyword>
<feature type="domain" description="General secretion pathway GspH" evidence="11">
    <location>
        <begin position="45"/>
        <end position="150"/>
    </location>
</feature>
<accession>A0A931J2T3</accession>
<evidence type="ECO:0000256" key="3">
    <source>
        <dbReference type="ARBA" id="ARBA00022475"/>
    </source>
</evidence>
<protein>
    <recommendedName>
        <fullName evidence="2">Type II secretion system protein H</fullName>
    </recommendedName>
    <alternativeName>
        <fullName evidence="10">General secretion pathway protein H</fullName>
    </alternativeName>
</protein>
<name>A0A931J2T3_9BURK</name>
<keyword evidence="6" id="KW-0812">Transmembrane</keyword>
<keyword evidence="5" id="KW-0997">Cell inner membrane</keyword>
<evidence type="ECO:0000256" key="1">
    <source>
        <dbReference type="ARBA" id="ARBA00004377"/>
    </source>
</evidence>
<comment type="similarity">
    <text evidence="9">Belongs to the GSP H family.</text>
</comment>
<evidence type="ECO:0000313" key="12">
    <source>
        <dbReference type="EMBL" id="MBH9575877.1"/>
    </source>
</evidence>
<dbReference type="GO" id="GO:0015628">
    <property type="term" value="P:protein secretion by the type II secretion system"/>
    <property type="evidence" value="ECO:0007669"/>
    <property type="project" value="InterPro"/>
</dbReference>
<keyword evidence="8" id="KW-0472">Membrane</keyword>
<dbReference type="InterPro" id="IPR012902">
    <property type="entry name" value="N_methyl_site"/>
</dbReference>
<dbReference type="InterPro" id="IPR022346">
    <property type="entry name" value="T2SS_GspH"/>
</dbReference>
<dbReference type="AlphaFoldDB" id="A0A931J2T3"/>
<dbReference type="InterPro" id="IPR045584">
    <property type="entry name" value="Pilin-like"/>
</dbReference>
<dbReference type="EMBL" id="JAEDAK010000002">
    <property type="protein sequence ID" value="MBH9575877.1"/>
    <property type="molecule type" value="Genomic_DNA"/>
</dbReference>
<sequence>MTPRSLRGFNLLEMGVTLAVLAVLITLAAPTYNRYQQRQQLRLAGDALARDALAAREAAIAQGRPAFLVLKGGETNWCWGVSVAAPCDCRQAVRACRIATHHAQEHRNVQVRRDQQLEWNPSLGHSGSLGQITLTSTSGESLTLKLDAQGRPNACGSASRTATPC</sequence>
<evidence type="ECO:0000256" key="4">
    <source>
        <dbReference type="ARBA" id="ARBA00022481"/>
    </source>
</evidence>
<dbReference type="Pfam" id="PF12019">
    <property type="entry name" value="GspH"/>
    <property type="match status" value="1"/>
</dbReference>
<evidence type="ECO:0000256" key="5">
    <source>
        <dbReference type="ARBA" id="ARBA00022519"/>
    </source>
</evidence>
<gene>
    <name evidence="12" type="ORF">I7X39_03060</name>
</gene>
<dbReference type="NCBIfam" id="TIGR02532">
    <property type="entry name" value="IV_pilin_GFxxxE"/>
    <property type="match status" value="1"/>
</dbReference>
<comment type="subcellular location">
    <subcellularLocation>
        <location evidence="1">Cell inner membrane</location>
        <topology evidence="1">Single-pass membrane protein</topology>
    </subcellularLocation>
</comment>
<keyword evidence="7" id="KW-1133">Transmembrane helix</keyword>
<reference evidence="12" key="1">
    <citation type="submission" date="2020-12" db="EMBL/GenBank/DDBJ databases">
        <title>The genome sequence of Inhella sp. 1Y17.</title>
        <authorList>
            <person name="Liu Y."/>
        </authorList>
    </citation>
    <scope>NUCLEOTIDE SEQUENCE</scope>
    <source>
        <strain evidence="12">1Y17</strain>
    </source>
</reference>
<comment type="caution">
    <text evidence="12">The sequence shown here is derived from an EMBL/GenBank/DDBJ whole genome shotgun (WGS) entry which is preliminary data.</text>
</comment>
<keyword evidence="3" id="KW-1003">Cell membrane</keyword>
<evidence type="ECO:0000256" key="10">
    <source>
        <dbReference type="ARBA" id="ARBA00030775"/>
    </source>
</evidence>
<evidence type="ECO:0000256" key="6">
    <source>
        <dbReference type="ARBA" id="ARBA00022692"/>
    </source>
</evidence>
<dbReference type="Gene3D" id="3.30.700.10">
    <property type="entry name" value="Glycoprotein, Type 4 Pilin"/>
    <property type="match status" value="1"/>
</dbReference>